<dbReference type="EMBL" id="KP686077">
    <property type="protein sequence ID" value="AKL82451.1"/>
    <property type="molecule type" value="Genomic_DNA"/>
</dbReference>
<dbReference type="InterPro" id="IPR003359">
    <property type="entry name" value="PSI_Ycf4_assembly"/>
</dbReference>
<dbReference type="Pfam" id="PF02392">
    <property type="entry name" value="Ycf4"/>
    <property type="match status" value="1"/>
</dbReference>
<keyword evidence="6 9" id="KW-0812">Transmembrane</keyword>
<keyword evidence="7 9" id="KW-1133">Transmembrane helix</keyword>
<evidence type="ECO:0000256" key="4">
    <source>
        <dbReference type="ARBA" id="ARBA00015395"/>
    </source>
</evidence>
<evidence type="ECO:0000256" key="2">
    <source>
        <dbReference type="ARBA" id="ARBA00004141"/>
    </source>
</evidence>
<reference evidence="10" key="1">
    <citation type="journal article" date="2015" name="J. Eukaryot. Microbiol.">
        <title>Chloroplast Genome Evolution in the Euglenaceae.</title>
        <authorList>
            <person name="Bennett M.S."/>
            <person name="Triemer R.E."/>
        </authorList>
    </citation>
    <scope>NUCLEOTIDE SEQUENCE</scope>
    <source>
        <strain evidence="10">UTEX 1327</strain>
    </source>
</reference>
<feature type="transmembrane region" description="Helical" evidence="9">
    <location>
        <begin position="21"/>
        <end position="42"/>
    </location>
</feature>
<keyword evidence="10" id="KW-0150">Chloroplast</keyword>
<feature type="transmembrane region" description="Helical" evidence="9">
    <location>
        <begin position="62"/>
        <end position="84"/>
    </location>
</feature>
<evidence type="ECO:0000256" key="9">
    <source>
        <dbReference type="SAM" id="Phobius"/>
    </source>
</evidence>
<gene>
    <name evidence="10" type="primary">ycf4</name>
</gene>
<evidence type="ECO:0000256" key="6">
    <source>
        <dbReference type="ARBA" id="ARBA00022692"/>
    </source>
</evidence>
<evidence type="ECO:0000256" key="7">
    <source>
        <dbReference type="ARBA" id="ARBA00022989"/>
    </source>
</evidence>
<evidence type="ECO:0000256" key="1">
    <source>
        <dbReference type="ARBA" id="ARBA00002862"/>
    </source>
</evidence>
<keyword evidence="8 9" id="KW-0472">Membrane</keyword>
<geneLocation type="chloroplast" evidence="10"/>
<name>A0A0G3VP53_9EUGL</name>
<dbReference type="GO" id="GO:0015979">
    <property type="term" value="P:photosynthesis"/>
    <property type="evidence" value="ECO:0007669"/>
    <property type="project" value="UniProtKB-KW"/>
</dbReference>
<comment type="similarity">
    <text evidence="3">Belongs to the Ycf4 family.</text>
</comment>
<protein>
    <recommendedName>
        <fullName evidence="4">Photosystem I assembly protein Ycf4</fullName>
    </recommendedName>
</protein>
<keyword evidence="10" id="KW-0934">Plastid</keyword>
<evidence type="ECO:0000256" key="8">
    <source>
        <dbReference type="ARBA" id="ARBA00023136"/>
    </source>
</evidence>
<comment type="function">
    <text evidence="1">Seems to be required for the assembly of the photosystem I complex.</text>
</comment>
<organism evidence="10">
    <name type="scientific">Trachelomonas volvocina</name>
    <dbReference type="NCBI Taxonomy" id="103340"/>
    <lineage>
        <taxon>Eukaryota</taxon>
        <taxon>Discoba</taxon>
        <taxon>Euglenozoa</taxon>
        <taxon>Euglenida</taxon>
        <taxon>Spirocuta</taxon>
        <taxon>Euglenophyceae</taxon>
        <taxon>Euglenales</taxon>
        <taxon>Euglenaceae</taxon>
        <taxon>Trachelomonas</taxon>
    </lineage>
</organism>
<dbReference type="AlphaFoldDB" id="A0A0G3VP53"/>
<sequence length="183" mass="21189">MENKKILREEILTPNKTIQNFLNITLLLGSLGFLITGISSYLNKNLLPLIDSEKILFFPQGLTMSFYGSLGTILSINQILLLYLRIGEGYNEFNKEKGEVIVFRKKSYNEKENIELTYKITDIEAIKIEKKIQPFNTKQYIYICLKNKKEIPILQNNDIFSLKELELKASNIAYFLNVPIKSI</sequence>
<dbReference type="RefSeq" id="YP_009145538.1">
    <property type="nucleotide sequence ID" value="NC_027288.1"/>
</dbReference>
<dbReference type="GO" id="GO:0009522">
    <property type="term" value="C:photosystem I"/>
    <property type="evidence" value="ECO:0007669"/>
    <property type="project" value="InterPro"/>
</dbReference>
<evidence type="ECO:0000313" key="10">
    <source>
        <dbReference type="EMBL" id="AKL82451.1"/>
    </source>
</evidence>
<accession>A0A0G3VP53</accession>
<proteinExistence type="inferred from homology"/>
<dbReference type="GeneID" id="24571480"/>
<evidence type="ECO:0000256" key="3">
    <source>
        <dbReference type="ARBA" id="ARBA00008198"/>
    </source>
</evidence>
<evidence type="ECO:0000256" key="5">
    <source>
        <dbReference type="ARBA" id="ARBA00022531"/>
    </source>
</evidence>
<comment type="subcellular location">
    <subcellularLocation>
        <location evidence="2">Membrane</location>
        <topology evidence="2">Multi-pass membrane protein</topology>
    </subcellularLocation>
</comment>
<keyword evidence="5" id="KW-0602">Photosynthesis</keyword>